<dbReference type="InterPro" id="IPR001539">
    <property type="entry name" value="Peptidase_U32"/>
</dbReference>
<reference evidence="6" key="1">
    <citation type="submission" date="2018-06" db="EMBL/GenBank/DDBJ databases">
        <authorList>
            <consortium name="Pathogen Informatics"/>
        </authorList>
    </citation>
    <scope>NUCLEOTIDE SEQUENCE [LARGE SCALE GENOMIC DNA]</scope>
    <source>
        <strain evidence="6">NCTC10115</strain>
    </source>
</reference>
<dbReference type="GO" id="GO:0008233">
    <property type="term" value="F:peptidase activity"/>
    <property type="evidence" value="ECO:0007669"/>
    <property type="project" value="UniProtKB-KW"/>
</dbReference>
<sequence length="193" mass="22431">MSPKDMALIDEIKQLMELGVASFKVEGRMKSINYVATVIRSYRYAMDYYLANGFNTNKEDEKVILDQVKQDLKSAENRPTNKGFAHNQPGIDAMLYHEEERKISQTFAFIVDEIQDDGYIKVTCKNNFKKAQEYIIYGPNFKIDQVKITSLLNKNKEVVEVANDPMSTYYLKFDQHYDLIKNSIGHIKKTLDY</sequence>
<evidence type="ECO:0000313" key="5">
    <source>
        <dbReference type="EMBL" id="SYV93980.1"/>
    </source>
</evidence>
<dbReference type="PANTHER" id="PTHR30217:SF6">
    <property type="entry name" value="TRNA HYDROXYLATION PROTEIN P"/>
    <property type="match status" value="1"/>
</dbReference>
<dbReference type="Pfam" id="PF16325">
    <property type="entry name" value="Peptidase_U32_C"/>
    <property type="match status" value="1"/>
</dbReference>
<dbReference type="GO" id="GO:0006508">
    <property type="term" value="P:proteolysis"/>
    <property type="evidence" value="ECO:0007669"/>
    <property type="project" value="UniProtKB-KW"/>
</dbReference>
<dbReference type="InterPro" id="IPR032525">
    <property type="entry name" value="Peptidase_U32_C"/>
</dbReference>
<dbReference type="InterPro" id="IPR051454">
    <property type="entry name" value="RNA/ubiquinone_mod_enzymes"/>
</dbReference>
<dbReference type="Gene3D" id="2.40.30.10">
    <property type="entry name" value="Translation factors"/>
    <property type="match status" value="1"/>
</dbReference>
<dbReference type="Proteomes" id="UP000260136">
    <property type="component" value="Chromosome"/>
</dbReference>
<organism evidence="5 6">
    <name type="scientific">Mycoplasmoides gallisepticum</name>
    <name type="common">Mycoplasma gallisepticum</name>
    <dbReference type="NCBI Taxonomy" id="2096"/>
    <lineage>
        <taxon>Bacteria</taxon>
        <taxon>Bacillati</taxon>
        <taxon>Mycoplasmatota</taxon>
        <taxon>Mycoplasmoidales</taxon>
        <taxon>Mycoplasmoidaceae</taxon>
        <taxon>Mycoplasmoides</taxon>
    </lineage>
</organism>
<dbReference type="STRING" id="1006581.GCW_00690"/>
<keyword evidence="1 5" id="KW-0645">Protease</keyword>
<keyword evidence="2" id="KW-0378">Hydrolase</keyword>
<dbReference type="EMBL" id="LS991952">
    <property type="protein sequence ID" value="SYV93980.1"/>
    <property type="molecule type" value="Genomic_DNA"/>
</dbReference>
<dbReference type="AlphaFoldDB" id="A0A3B0PDM7"/>
<dbReference type="PANTHER" id="PTHR30217">
    <property type="entry name" value="PEPTIDASE U32 FAMILY"/>
    <property type="match status" value="1"/>
</dbReference>
<comment type="similarity">
    <text evidence="3">Belongs to the peptidase U32 family.</text>
</comment>
<protein>
    <submittedName>
        <fullName evidence="5">Putative protease</fullName>
    </submittedName>
</protein>
<evidence type="ECO:0000256" key="1">
    <source>
        <dbReference type="ARBA" id="ARBA00022670"/>
    </source>
</evidence>
<name>A0A3B0PDM7_MYCGL</name>
<gene>
    <name evidence="5" type="ORF">NCTC10115_00271</name>
</gene>
<dbReference type="Pfam" id="PF01136">
    <property type="entry name" value="Peptidase_U32"/>
    <property type="match status" value="1"/>
</dbReference>
<evidence type="ECO:0000256" key="3">
    <source>
        <dbReference type="ARBA" id="ARBA00038374"/>
    </source>
</evidence>
<feature type="domain" description="Peptidase family U32 C-terminal" evidence="4">
    <location>
        <begin position="106"/>
        <end position="179"/>
    </location>
</feature>
<evidence type="ECO:0000259" key="4">
    <source>
        <dbReference type="Pfam" id="PF16325"/>
    </source>
</evidence>
<evidence type="ECO:0000256" key="2">
    <source>
        <dbReference type="ARBA" id="ARBA00022801"/>
    </source>
</evidence>
<proteinExistence type="inferred from homology"/>
<evidence type="ECO:0000313" key="6">
    <source>
        <dbReference type="Proteomes" id="UP000260136"/>
    </source>
</evidence>
<accession>A0A3B0PDM7</accession>